<keyword evidence="1" id="KW-0862">Zinc</keyword>
<keyword evidence="1" id="KW-0479">Metal-binding</keyword>
<protein>
    <recommendedName>
        <fullName evidence="3">SWIM-type domain-containing protein</fullName>
    </recommendedName>
</protein>
<keyword evidence="5" id="KW-1185">Reference proteome</keyword>
<evidence type="ECO:0000256" key="1">
    <source>
        <dbReference type="PROSITE-ProRule" id="PRU00325"/>
    </source>
</evidence>
<dbReference type="Pfam" id="PF04434">
    <property type="entry name" value="SWIM"/>
    <property type="match status" value="1"/>
</dbReference>
<accession>A0A9P6EKI9</accession>
<dbReference type="Proteomes" id="UP000807306">
    <property type="component" value="Unassembled WGS sequence"/>
</dbReference>
<proteinExistence type="predicted"/>
<comment type="caution">
    <text evidence="4">The sequence shown here is derived from an EMBL/GenBank/DDBJ whole genome shotgun (WGS) entry which is preliminary data.</text>
</comment>
<dbReference type="EMBL" id="MU157839">
    <property type="protein sequence ID" value="KAF9530533.1"/>
    <property type="molecule type" value="Genomic_DNA"/>
</dbReference>
<feature type="domain" description="SWIM-type" evidence="3">
    <location>
        <begin position="1"/>
        <end position="31"/>
    </location>
</feature>
<evidence type="ECO:0000313" key="5">
    <source>
        <dbReference type="Proteomes" id="UP000807306"/>
    </source>
</evidence>
<sequence length="214" mass="23934">EKDKALICDCHEFTMTGKACVHILAAKLHRDYGSVEDYKGNKLIQIFFFLLETIRKDHGREVKDQIRNPTKAVIGRCHQARADSAVMEDLESFYSNVVDSNEEGDTSSSENGQQAEIATKSDIYMLITFILVVVGSTSGRPAETAPLHPARTSVKFSNKPGPKPKPHNLLLPPLTPKKPSVQKPINFSPKKAYPEAFSPKKEKHLKVRFYVLSN</sequence>
<dbReference type="PROSITE" id="PS50966">
    <property type="entry name" value="ZF_SWIM"/>
    <property type="match status" value="1"/>
</dbReference>
<dbReference type="OrthoDB" id="3042424at2759"/>
<gene>
    <name evidence="4" type="ORF">CPB83DRAFT_763141</name>
</gene>
<organism evidence="4 5">
    <name type="scientific">Crepidotus variabilis</name>
    <dbReference type="NCBI Taxonomy" id="179855"/>
    <lineage>
        <taxon>Eukaryota</taxon>
        <taxon>Fungi</taxon>
        <taxon>Dikarya</taxon>
        <taxon>Basidiomycota</taxon>
        <taxon>Agaricomycotina</taxon>
        <taxon>Agaricomycetes</taxon>
        <taxon>Agaricomycetidae</taxon>
        <taxon>Agaricales</taxon>
        <taxon>Agaricineae</taxon>
        <taxon>Crepidotaceae</taxon>
        <taxon>Crepidotus</taxon>
    </lineage>
</organism>
<evidence type="ECO:0000256" key="2">
    <source>
        <dbReference type="SAM" id="MobiDB-lite"/>
    </source>
</evidence>
<evidence type="ECO:0000259" key="3">
    <source>
        <dbReference type="PROSITE" id="PS50966"/>
    </source>
</evidence>
<feature type="non-terminal residue" evidence="4">
    <location>
        <position position="1"/>
    </location>
</feature>
<name>A0A9P6EKI9_9AGAR</name>
<reference evidence="4" key="1">
    <citation type="submission" date="2020-11" db="EMBL/GenBank/DDBJ databases">
        <authorList>
            <consortium name="DOE Joint Genome Institute"/>
            <person name="Ahrendt S."/>
            <person name="Riley R."/>
            <person name="Andreopoulos W."/>
            <person name="Labutti K."/>
            <person name="Pangilinan J."/>
            <person name="Ruiz-Duenas F.J."/>
            <person name="Barrasa J.M."/>
            <person name="Sanchez-Garcia M."/>
            <person name="Camarero S."/>
            <person name="Miyauchi S."/>
            <person name="Serrano A."/>
            <person name="Linde D."/>
            <person name="Babiker R."/>
            <person name="Drula E."/>
            <person name="Ayuso-Fernandez I."/>
            <person name="Pacheco R."/>
            <person name="Padilla G."/>
            <person name="Ferreira P."/>
            <person name="Barriuso J."/>
            <person name="Kellner H."/>
            <person name="Castanera R."/>
            <person name="Alfaro M."/>
            <person name="Ramirez L."/>
            <person name="Pisabarro A.G."/>
            <person name="Kuo A."/>
            <person name="Tritt A."/>
            <person name="Lipzen A."/>
            <person name="He G."/>
            <person name="Yan M."/>
            <person name="Ng V."/>
            <person name="Cullen D."/>
            <person name="Martin F."/>
            <person name="Rosso M.-N."/>
            <person name="Henrissat B."/>
            <person name="Hibbett D."/>
            <person name="Martinez A.T."/>
            <person name="Grigoriev I.V."/>
        </authorList>
    </citation>
    <scope>NUCLEOTIDE SEQUENCE</scope>
    <source>
        <strain evidence="4">CBS 506.95</strain>
    </source>
</reference>
<evidence type="ECO:0000313" key="4">
    <source>
        <dbReference type="EMBL" id="KAF9530533.1"/>
    </source>
</evidence>
<dbReference type="AlphaFoldDB" id="A0A9P6EKI9"/>
<keyword evidence="1" id="KW-0863">Zinc-finger</keyword>
<dbReference type="GO" id="GO:0008270">
    <property type="term" value="F:zinc ion binding"/>
    <property type="evidence" value="ECO:0007669"/>
    <property type="project" value="UniProtKB-KW"/>
</dbReference>
<dbReference type="InterPro" id="IPR007527">
    <property type="entry name" value="Znf_SWIM"/>
</dbReference>
<feature type="region of interest" description="Disordered" evidence="2">
    <location>
        <begin position="141"/>
        <end position="193"/>
    </location>
</feature>